<dbReference type="EMBL" id="RCVZ01000009">
    <property type="protein sequence ID" value="RLQ94544.1"/>
    <property type="molecule type" value="Genomic_DNA"/>
</dbReference>
<proteinExistence type="predicted"/>
<protein>
    <recommendedName>
        <fullName evidence="3">DUF3139 domain-containing protein</fullName>
    </recommendedName>
</protein>
<dbReference type="AlphaFoldDB" id="A0A3L7JWB5"/>
<comment type="caution">
    <text evidence="1">The sequence shown here is derived from an EMBL/GenBank/DDBJ whole genome shotgun (WGS) entry which is preliminary data.</text>
</comment>
<evidence type="ECO:0008006" key="3">
    <source>
        <dbReference type="Google" id="ProtNLM"/>
    </source>
</evidence>
<keyword evidence="2" id="KW-1185">Reference proteome</keyword>
<dbReference type="PROSITE" id="PS51257">
    <property type="entry name" value="PROKAR_LIPOPROTEIN"/>
    <property type="match status" value="1"/>
</dbReference>
<organism evidence="1 2">
    <name type="scientific">Falsibacillus albus</name>
    <dbReference type="NCBI Taxonomy" id="2478915"/>
    <lineage>
        <taxon>Bacteria</taxon>
        <taxon>Bacillati</taxon>
        <taxon>Bacillota</taxon>
        <taxon>Bacilli</taxon>
        <taxon>Bacillales</taxon>
        <taxon>Bacillaceae</taxon>
        <taxon>Falsibacillus</taxon>
    </lineage>
</organism>
<sequence length="93" mass="10668">MKKIIMIVLCIIFILISGCFSICLYTSIKLSKVKSNILKKNPEVHEVVSINSSGQWGEWFSYYSAVVEIDGSKFRVWPSEDGDISDYKERINE</sequence>
<name>A0A3L7JWB5_9BACI</name>
<dbReference type="Proteomes" id="UP000276770">
    <property type="component" value="Unassembled WGS sequence"/>
</dbReference>
<accession>A0A3L7JWB5</accession>
<gene>
    <name evidence="1" type="ORF">D9X91_13455</name>
</gene>
<evidence type="ECO:0000313" key="1">
    <source>
        <dbReference type="EMBL" id="RLQ94544.1"/>
    </source>
</evidence>
<evidence type="ECO:0000313" key="2">
    <source>
        <dbReference type="Proteomes" id="UP000276770"/>
    </source>
</evidence>
<reference evidence="1 2" key="1">
    <citation type="submission" date="2018-10" db="EMBL/GenBank/DDBJ databases">
        <title>Falsibacillus sp. genome draft.</title>
        <authorList>
            <person name="Shi S."/>
        </authorList>
    </citation>
    <scope>NUCLEOTIDE SEQUENCE [LARGE SCALE GENOMIC DNA]</scope>
    <source>
        <strain evidence="1 2">GY 10110</strain>
    </source>
</reference>